<keyword evidence="2" id="KW-1185">Reference proteome</keyword>
<sequence>MGKILIMKFSLVGSARMLRHSIQAEILALESTLSWSITFQAKYTPGWASPATPEPAMRLQSVWIACPSPLLTWSRGHTT</sequence>
<accession>A0AAI9TA92</accession>
<name>A0AAI9TA92_PENTH</name>
<reference evidence="1" key="1">
    <citation type="submission" date="2015-06" db="EMBL/GenBank/DDBJ databases">
        <authorList>
            <person name="Nguyen H."/>
        </authorList>
    </citation>
    <scope>NUCLEOTIDE SEQUENCE</scope>
    <source>
        <strain evidence="1">DAOM 180753</strain>
    </source>
</reference>
<gene>
    <name evidence="1" type="ORF">VN97_g9949</name>
</gene>
<evidence type="ECO:0000313" key="2">
    <source>
        <dbReference type="Proteomes" id="UP001227192"/>
    </source>
</evidence>
<evidence type="ECO:0000313" key="1">
    <source>
        <dbReference type="EMBL" id="KAJ9483452.1"/>
    </source>
</evidence>
<proteinExistence type="predicted"/>
<organism evidence="1 2">
    <name type="scientific">Penicillium thymicola</name>
    <dbReference type="NCBI Taxonomy" id="293382"/>
    <lineage>
        <taxon>Eukaryota</taxon>
        <taxon>Fungi</taxon>
        <taxon>Dikarya</taxon>
        <taxon>Ascomycota</taxon>
        <taxon>Pezizomycotina</taxon>
        <taxon>Eurotiomycetes</taxon>
        <taxon>Eurotiomycetidae</taxon>
        <taxon>Eurotiales</taxon>
        <taxon>Aspergillaceae</taxon>
        <taxon>Penicillium</taxon>
    </lineage>
</organism>
<dbReference type="Proteomes" id="UP001227192">
    <property type="component" value="Unassembled WGS sequence"/>
</dbReference>
<dbReference type="AlphaFoldDB" id="A0AAI9TA92"/>
<protein>
    <submittedName>
        <fullName evidence="1">Uncharacterized protein</fullName>
    </submittedName>
</protein>
<dbReference type="EMBL" id="LACB01000429">
    <property type="protein sequence ID" value="KAJ9483452.1"/>
    <property type="molecule type" value="Genomic_DNA"/>
</dbReference>
<reference evidence="1" key="2">
    <citation type="journal article" date="2016" name="Fungal Biol.">
        <title>Ochratoxin A production by Penicillium thymicola.</title>
        <authorList>
            <person name="Nguyen H.D.T."/>
            <person name="McMullin D.R."/>
            <person name="Ponomareva E."/>
            <person name="Riley R."/>
            <person name="Pomraning K.R."/>
            <person name="Baker S.E."/>
            <person name="Seifert K.A."/>
        </authorList>
    </citation>
    <scope>NUCLEOTIDE SEQUENCE</scope>
    <source>
        <strain evidence="1">DAOM 180753</strain>
    </source>
</reference>
<comment type="caution">
    <text evidence="1">The sequence shown here is derived from an EMBL/GenBank/DDBJ whole genome shotgun (WGS) entry which is preliminary data.</text>
</comment>